<accession>A0ACB8RML6</accession>
<proteinExistence type="predicted"/>
<dbReference type="EMBL" id="MU275969">
    <property type="protein sequence ID" value="KAI0044865.1"/>
    <property type="molecule type" value="Genomic_DNA"/>
</dbReference>
<protein>
    <submittedName>
        <fullName evidence="1">Uncharacterized protein</fullName>
    </submittedName>
</protein>
<reference evidence="1" key="2">
    <citation type="journal article" date="2022" name="New Phytol.">
        <title>Evolutionary transition to the ectomycorrhizal habit in the genomes of a hyperdiverse lineage of mushroom-forming fungi.</title>
        <authorList>
            <person name="Looney B."/>
            <person name="Miyauchi S."/>
            <person name="Morin E."/>
            <person name="Drula E."/>
            <person name="Courty P.E."/>
            <person name="Kohler A."/>
            <person name="Kuo A."/>
            <person name="LaButti K."/>
            <person name="Pangilinan J."/>
            <person name="Lipzen A."/>
            <person name="Riley R."/>
            <person name="Andreopoulos W."/>
            <person name="He G."/>
            <person name="Johnson J."/>
            <person name="Nolan M."/>
            <person name="Tritt A."/>
            <person name="Barry K.W."/>
            <person name="Grigoriev I.V."/>
            <person name="Nagy L.G."/>
            <person name="Hibbett D."/>
            <person name="Henrissat B."/>
            <person name="Matheny P.B."/>
            <person name="Labbe J."/>
            <person name="Martin F.M."/>
        </authorList>
    </citation>
    <scope>NUCLEOTIDE SEQUENCE</scope>
    <source>
        <strain evidence="1">FP105234-sp</strain>
    </source>
</reference>
<keyword evidence="2" id="KW-1185">Reference proteome</keyword>
<dbReference type="Proteomes" id="UP000814033">
    <property type="component" value="Unassembled WGS sequence"/>
</dbReference>
<name>A0ACB8RML6_9AGAM</name>
<evidence type="ECO:0000313" key="1">
    <source>
        <dbReference type="EMBL" id="KAI0044865.1"/>
    </source>
</evidence>
<organism evidence="1 2">
    <name type="scientific">Auriscalpium vulgare</name>
    <dbReference type="NCBI Taxonomy" id="40419"/>
    <lineage>
        <taxon>Eukaryota</taxon>
        <taxon>Fungi</taxon>
        <taxon>Dikarya</taxon>
        <taxon>Basidiomycota</taxon>
        <taxon>Agaricomycotina</taxon>
        <taxon>Agaricomycetes</taxon>
        <taxon>Russulales</taxon>
        <taxon>Auriscalpiaceae</taxon>
        <taxon>Auriscalpium</taxon>
    </lineage>
</organism>
<comment type="caution">
    <text evidence="1">The sequence shown here is derived from an EMBL/GenBank/DDBJ whole genome shotgun (WGS) entry which is preliminary data.</text>
</comment>
<gene>
    <name evidence="1" type="ORF">FA95DRAFT_1561773</name>
</gene>
<sequence>MLYLRSPATLRKARSLRSDASVIDTPSSARQQDHKAHTFMSSGPLDFENTTPSHFCSDDFDLSSSHVPSEPSSPAPLCTLPFQDVALTHLVPMCDEDAAERRLRLLLRKDSGLGRPDSPILGSFTASSTNDSDSEPCSQLSEADITSEADCVEYFGRGYDTDVKDDLRAKAIHWIVTVVPPVDDVSSKKTPVYSGDLYRVLMRHPDTRFLAAYFFGRFLLLVAKHDTPDAGLDPTAQAELDEGRRIIVWDFAVAAIALSVKLQCDTLPPFRPVFARDFMVLIPHDHEMNRHHLEAAQRDILAAFSYNLSTPTPQAYLDELYACLPTLRKLLSFDRGWSSVVDETWKLLLGAVCEPDVFRFAVSVLTATALEAAMTRVLRRRAAGETGCPSACTCRCHVARPCSTFESSSWSTVSANQEDVIGTTELMASLVMDDIRDVLGFSKSALATCRQWMSPVCSS</sequence>
<reference evidence="1" key="1">
    <citation type="submission" date="2021-02" db="EMBL/GenBank/DDBJ databases">
        <authorList>
            <consortium name="DOE Joint Genome Institute"/>
            <person name="Ahrendt S."/>
            <person name="Looney B.P."/>
            <person name="Miyauchi S."/>
            <person name="Morin E."/>
            <person name="Drula E."/>
            <person name="Courty P.E."/>
            <person name="Chicoki N."/>
            <person name="Fauchery L."/>
            <person name="Kohler A."/>
            <person name="Kuo A."/>
            <person name="Labutti K."/>
            <person name="Pangilinan J."/>
            <person name="Lipzen A."/>
            <person name="Riley R."/>
            <person name="Andreopoulos W."/>
            <person name="He G."/>
            <person name="Johnson J."/>
            <person name="Barry K.W."/>
            <person name="Grigoriev I.V."/>
            <person name="Nagy L."/>
            <person name="Hibbett D."/>
            <person name="Henrissat B."/>
            <person name="Matheny P.B."/>
            <person name="Labbe J."/>
            <person name="Martin F."/>
        </authorList>
    </citation>
    <scope>NUCLEOTIDE SEQUENCE</scope>
    <source>
        <strain evidence="1">FP105234-sp</strain>
    </source>
</reference>
<evidence type="ECO:0000313" key="2">
    <source>
        <dbReference type="Proteomes" id="UP000814033"/>
    </source>
</evidence>